<dbReference type="Gene3D" id="1.10.510.10">
    <property type="entry name" value="Transferase(Phosphotransferase) domain 1"/>
    <property type="match status" value="1"/>
</dbReference>
<dbReference type="GO" id="GO:0005524">
    <property type="term" value="F:ATP binding"/>
    <property type="evidence" value="ECO:0007669"/>
    <property type="project" value="UniProtKB-UniRule"/>
</dbReference>
<dbReference type="VEuPathDB" id="FungiDB:PV09_00074"/>
<keyword evidence="5" id="KW-0418">Kinase</keyword>
<dbReference type="PROSITE" id="PS50006">
    <property type="entry name" value="FHA_DOMAIN"/>
    <property type="match status" value="1"/>
</dbReference>
<dbReference type="OrthoDB" id="74764at2759"/>
<evidence type="ECO:0000313" key="9">
    <source>
        <dbReference type="Proteomes" id="UP000053259"/>
    </source>
</evidence>
<dbReference type="SUPFAM" id="SSF56112">
    <property type="entry name" value="Protein kinase-like (PK-like)"/>
    <property type="match status" value="1"/>
</dbReference>
<dbReference type="GO" id="GO:0004674">
    <property type="term" value="F:protein serine/threonine kinase activity"/>
    <property type="evidence" value="ECO:0007669"/>
    <property type="project" value="UniProtKB-KW"/>
</dbReference>
<keyword evidence="3 4" id="KW-0067">ATP-binding</keyword>
<dbReference type="InterPro" id="IPR008271">
    <property type="entry name" value="Ser/Thr_kinase_AS"/>
</dbReference>
<protein>
    <recommendedName>
        <fullName evidence="10">Protein kinase domain-containing protein</fullName>
    </recommendedName>
</protein>
<evidence type="ECO:0000313" key="8">
    <source>
        <dbReference type="EMBL" id="KIW09137.1"/>
    </source>
</evidence>
<dbReference type="EMBL" id="KN847529">
    <property type="protein sequence ID" value="KIW09137.1"/>
    <property type="molecule type" value="Genomic_DNA"/>
</dbReference>
<dbReference type="PROSITE" id="PS00107">
    <property type="entry name" value="PROTEIN_KINASE_ATP"/>
    <property type="match status" value="1"/>
</dbReference>
<comment type="similarity">
    <text evidence="1">Belongs to the protein kinase superfamily. CAMK Ser/Thr protein kinase family. CHEK2 subfamily.</text>
</comment>
<organism evidence="8 9">
    <name type="scientific">Verruconis gallopava</name>
    <dbReference type="NCBI Taxonomy" id="253628"/>
    <lineage>
        <taxon>Eukaryota</taxon>
        <taxon>Fungi</taxon>
        <taxon>Dikarya</taxon>
        <taxon>Ascomycota</taxon>
        <taxon>Pezizomycotina</taxon>
        <taxon>Dothideomycetes</taxon>
        <taxon>Pleosporomycetidae</taxon>
        <taxon>Venturiales</taxon>
        <taxon>Sympoventuriaceae</taxon>
        <taxon>Verruconis</taxon>
    </lineage>
</organism>
<dbReference type="Gene3D" id="2.60.200.20">
    <property type="match status" value="1"/>
</dbReference>
<evidence type="ECO:0008006" key="10">
    <source>
        <dbReference type="Google" id="ProtNLM"/>
    </source>
</evidence>
<keyword evidence="2 4" id="KW-0547">Nucleotide-binding</keyword>
<sequence>MAGIGDVGAKKPVAFLDVCSRTSPEEEFQCTNSTLDIYPNADFYFGRSDACQYQCPDPTVSNKHLHFHCIIFEEGVSENNIPPLVYVEDLSTNGTYLARASRDVKWPLEQRLSRRSGKILLNAGDRLRVSPTLALQFRYSSTIAPSSCRLSDWQRRQAELFADRYTITDQIVGCGGHGEVFVAIHNKSQRQLACKVVEILSPNLTKKSSLKGNAEQRNGSPISHRHRNRLHTENILESLQFREFEILKDLDHPNIVRLEKVFWSASTIFIFQELVTSGDLFSYIEGQGGKLSDTDSAIILHQILKGVEYMHDRDIVHRDLKPDNILVSTSTDCPLRIVITDFGSCRRIEGPKSPGSEAKKRMHTIVGTLEYAAPFVVSFVLMCK</sequence>
<evidence type="ECO:0000256" key="3">
    <source>
        <dbReference type="ARBA" id="ARBA00022840"/>
    </source>
</evidence>
<dbReference type="RefSeq" id="XP_016219006.1">
    <property type="nucleotide sequence ID" value="XM_016352749.1"/>
</dbReference>
<feature type="domain" description="FHA" evidence="6">
    <location>
        <begin position="43"/>
        <end position="97"/>
    </location>
</feature>
<evidence type="ECO:0000259" key="6">
    <source>
        <dbReference type="PROSITE" id="PS50006"/>
    </source>
</evidence>
<feature type="domain" description="Protein kinase" evidence="7">
    <location>
        <begin position="166"/>
        <end position="384"/>
    </location>
</feature>
<name>A0A0D1Z852_9PEZI</name>
<dbReference type="SMART" id="SM00240">
    <property type="entry name" value="FHA"/>
    <property type="match status" value="1"/>
</dbReference>
<dbReference type="PROSITE" id="PS00108">
    <property type="entry name" value="PROTEIN_KINASE_ST"/>
    <property type="match status" value="1"/>
</dbReference>
<dbReference type="InterPro" id="IPR000719">
    <property type="entry name" value="Prot_kinase_dom"/>
</dbReference>
<keyword evidence="5" id="KW-0808">Transferase</keyword>
<accession>A0A0D1Z852</accession>
<dbReference type="InterPro" id="IPR017441">
    <property type="entry name" value="Protein_kinase_ATP_BS"/>
</dbReference>
<evidence type="ECO:0000256" key="1">
    <source>
        <dbReference type="ARBA" id="ARBA00005575"/>
    </source>
</evidence>
<feature type="binding site" evidence="4">
    <location>
        <position position="195"/>
    </location>
    <ligand>
        <name>ATP</name>
        <dbReference type="ChEBI" id="CHEBI:30616"/>
    </ligand>
</feature>
<dbReference type="AlphaFoldDB" id="A0A0D1Z852"/>
<evidence type="ECO:0000256" key="5">
    <source>
        <dbReference type="RuleBase" id="RU000304"/>
    </source>
</evidence>
<dbReference type="SUPFAM" id="SSF49879">
    <property type="entry name" value="SMAD/FHA domain"/>
    <property type="match status" value="1"/>
</dbReference>
<dbReference type="InterPro" id="IPR011009">
    <property type="entry name" value="Kinase-like_dom_sf"/>
</dbReference>
<dbReference type="Proteomes" id="UP000053259">
    <property type="component" value="Unassembled WGS sequence"/>
</dbReference>
<keyword evidence="5" id="KW-0723">Serine/threonine-protein kinase</keyword>
<dbReference type="SMART" id="SM00220">
    <property type="entry name" value="S_TKc"/>
    <property type="match status" value="1"/>
</dbReference>
<dbReference type="PROSITE" id="PS50011">
    <property type="entry name" value="PROTEIN_KINASE_DOM"/>
    <property type="match status" value="1"/>
</dbReference>
<dbReference type="Pfam" id="PF00069">
    <property type="entry name" value="Pkinase"/>
    <property type="match status" value="1"/>
</dbReference>
<dbReference type="InterPro" id="IPR000253">
    <property type="entry name" value="FHA_dom"/>
</dbReference>
<evidence type="ECO:0000256" key="2">
    <source>
        <dbReference type="ARBA" id="ARBA00022741"/>
    </source>
</evidence>
<dbReference type="InterPro" id="IPR008984">
    <property type="entry name" value="SMAD_FHA_dom_sf"/>
</dbReference>
<dbReference type="STRING" id="253628.A0A0D1Z852"/>
<dbReference type="GeneID" id="27308047"/>
<proteinExistence type="inferred from homology"/>
<reference evidence="8 9" key="1">
    <citation type="submission" date="2015-01" db="EMBL/GenBank/DDBJ databases">
        <title>The Genome Sequence of Ochroconis gallopava CBS43764.</title>
        <authorList>
            <consortium name="The Broad Institute Genomics Platform"/>
            <person name="Cuomo C."/>
            <person name="de Hoog S."/>
            <person name="Gorbushina A."/>
            <person name="Stielow B."/>
            <person name="Teixiera M."/>
            <person name="Abouelleil A."/>
            <person name="Chapman S.B."/>
            <person name="Priest M."/>
            <person name="Young S.K."/>
            <person name="Wortman J."/>
            <person name="Nusbaum C."/>
            <person name="Birren B."/>
        </authorList>
    </citation>
    <scope>NUCLEOTIDE SEQUENCE [LARGE SCALE GENOMIC DNA]</scope>
    <source>
        <strain evidence="8 9">CBS 43764</strain>
    </source>
</reference>
<keyword evidence="9" id="KW-1185">Reference proteome</keyword>
<dbReference type="PANTHER" id="PTHR24347">
    <property type="entry name" value="SERINE/THREONINE-PROTEIN KINASE"/>
    <property type="match status" value="1"/>
</dbReference>
<evidence type="ECO:0000259" key="7">
    <source>
        <dbReference type="PROSITE" id="PS50011"/>
    </source>
</evidence>
<gene>
    <name evidence="8" type="ORF">PV09_00074</name>
</gene>
<dbReference type="InParanoid" id="A0A0D1Z852"/>
<dbReference type="Pfam" id="PF00498">
    <property type="entry name" value="FHA"/>
    <property type="match status" value="1"/>
</dbReference>
<evidence type="ECO:0000256" key="4">
    <source>
        <dbReference type="PROSITE-ProRule" id="PRU10141"/>
    </source>
</evidence>
<dbReference type="HOGENOM" id="CLU_000288_63_0_1"/>